<accession>A0A0K0DNT5</accession>
<sequence length="185" mass="20124">MSLVLALKQLNECFTIAGGDVPVIRPQNDELIRLTALQKFESSQVSSNQHLNSGQALRDQPSLFSVTSTNNNLRISPTVSRNQTTLPNPVSAVTKALPSMQKLGLDRMSDEQGVVQRYGMIQRMLGALQHIKPPVIDQQPTSSVNSKDGRSDLLPEELSKFASSILPSSRAISGALNNKISQFIA</sequence>
<name>A0A0K0DNT5_ANGCA</name>
<evidence type="ECO:0000313" key="1">
    <source>
        <dbReference type="Proteomes" id="UP000035642"/>
    </source>
</evidence>
<organism evidence="1 2">
    <name type="scientific">Angiostrongylus cantonensis</name>
    <name type="common">Rat lungworm</name>
    <dbReference type="NCBI Taxonomy" id="6313"/>
    <lineage>
        <taxon>Eukaryota</taxon>
        <taxon>Metazoa</taxon>
        <taxon>Ecdysozoa</taxon>
        <taxon>Nematoda</taxon>
        <taxon>Chromadorea</taxon>
        <taxon>Rhabditida</taxon>
        <taxon>Rhabditina</taxon>
        <taxon>Rhabditomorpha</taxon>
        <taxon>Strongyloidea</taxon>
        <taxon>Metastrongylidae</taxon>
        <taxon>Angiostrongylus</taxon>
    </lineage>
</organism>
<keyword evidence="1" id="KW-1185">Reference proteome</keyword>
<proteinExistence type="predicted"/>
<reference evidence="2" key="2">
    <citation type="submission" date="2017-02" db="UniProtKB">
        <authorList>
            <consortium name="WormBaseParasite"/>
        </authorList>
    </citation>
    <scope>IDENTIFICATION</scope>
</reference>
<dbReference type="Proteomes" id="UP000035642">
    <property type="component" value="Unassembled WGS sequence"/>
</dbReference>
<evidence type="ECO:0000313" key="2">
    <source>
        <dbReference type="WBParaSite" id="ACAC_0001342401-mRNA-1"/>
    </source>
</evidence>
<dbReference type="AlphaFoldDB" id="A0A0K0DNT5"/>
<dbReference type="WBParaSite" id="ACAC_0001342401-mRNA-1">
    <property type="protein sequence ID" value="ACAC_0001342401-mRNA-1"/>
    <property type="gene ID" value="ACAC_0001342401"/>
</dbReference>
<reference evidence="1" key="1">
    <citation type="submission" date="2012-09" db="EMBL/GenBank/DDBJ databases">
        <authorList>
            <person name="Martin A.A."/>
        </authorList>
    </citation>
    <scope>NUCLEOTIDE SEQUENCE</scope>
</reference>
<protein>
    <submittedName>
        <fullName evidence="2">Uncharacterized protein</fullName>
    </submittedName>
</protein>